<reference evidence="1 2" key="1">
    <citation type="submission" date="2021-06" db="EMBL/GenBank/DDBJ databases">
        <authorList>
            <person name="Palmer J.M."/>
        </authorList>
    </citation>
    <scope>NUCLEOTIDE SEQUENCE [LARGE SCALE GENOMIC DNA]</scope>
    <source>
        <strain evidence="1 2">AS_MEX2019</strain>
        <tissue evidence="1">Muscle</tissue>
    </source>
</reference>
<sequence>MQLQRKVFNADIGVSQLKYRKVNLFKSLSETHFTALLQSDICQGFISVHFFIVLQCIVSQQSLTFSTRGASHKESLLKKLAVQSAVSKHFNGKFSGRKKCE</sequence>
<accession>A0ABV0Z8E0</accession>
<comment type="caution">
    <text evidence="1">The sequence shown here is derived from an EMBL/GenBank/DDBJ whole genome shotgun (WGS) entry which is preliminary data.</text>
</comment>
<keyword evidence="2" id="KW-1185">Reference proteome</keyword>
<gene>
    <name evidence="1" type="ORF">AMECASPLE_003773</name>
</gene>
<name>A0ABV0Z8E0_9TELE</name>
<dbReference type="Proteomes" id="UP001469553">
    <property type="component" value="Unassembled WGS sequence"/>
</dbReference>
<proteinExistence type="predicted"/>
<evidence type="ECO:0000313" key="1">
    <source>
        <dbReference type="EMBL" id="MEQ2302164.1"/>
    </source>
</evidence>
<evidence type="ECO:0000313" key="2">
    <source>
        <dbReference type="Proteomes" id="UP001469553"/>
    </source>
</evidence>
<dbReference type="EMBL" id="JAHRIP010056583">
    <property type="protein sequence ID" value="MEQ2302164.1"/>
    <property type="molecule type" value="Genomic_DNA"/>
</dbReference>
<protein>
    <submittedName>
        <fullName evidence="1">Uncharacterized protein</fullName>
    </submittedName>
</protein>
<organism evidence="1 2">
    <name type="scientific">Ameca splendens</name>
    <dbReference type="NCBI Taxonomy" id="208324"/>
    <lineage>
        <taxon>Eukaryota</taxon>
        <taxon>Metazoa</taxon>
        <taxon>Chordata</taxon>
        <taxon>Craniata</taxon>
        <taxon>Vertebrata</taxon>
        <taxon>Euteleostomi</taxon>
        <taxon>Actinopterygii</taxon>
        <taxon>Neopterygii</taxon>
        <taxon>Teleostei</taxon>
        <taxon>Neoteleostei</taxon>
        <taxon>Acanthomorphata</taxon>
        <taxon>Ovalentaria</taxon>
        <taxon>Atherinomorphae</taxon>
        <taxon>Cyprinodontiformes</taxon>
        <taxon>Goodeidae</taxon>
        <taxon>Ameca</taxon>
    </lineage>
</organism>